<sequence>MSIEDELSIKSRRLYAYFSYSFATDMSFATKLHNCALYFHLPHQRTDADTARRQGCRARASCPRSAGSSRAQDRQMHEFGPCNAKSTGKLKERGVERTRTQRRRRQPRQHARSWELHEPAIGLLVFLVLHVLDELEVDVHLDLPVLQHPYWTKEAKAKSEKREMQKSPLQYAIAAAAGVGVAVYTFMPMIQGQKPAKRDPESQTGNSQHEAVEAPKATAAEAHPTNPQAESGSKSG</sequence>
<feature type="compositionally biased region" description="Basic residues" evidence="1">
    <location>
        <begin position="100"/>
        <end position="111"/>
    </location>
</feature>
<dbReference type="Proteomes" id="UP000815677">
    <property type="component" value="Unassembled WGS sequence"/>
</dbReference>
<name>A0ABQ0MDB7_MYCCL</name>
<keyword evidence="2" id="KW-1133">Transmembrane helix</keyword>
<dbReference type="EMBL" id="DF850021">
    <property type="protein sequence ID" value="GAT61340.1"/>
    <property type="molecule type" value="Genomic_DNA"/>
</dbReference>
<feature type="region of interest" description="Disordered" evidence="1">
    <location>
        <begin position="192"/>
        <end position="236"/>
    </location>
</feature>
<evidence type="ECO:0000313" key="3">
    <source>
        <dbReference type="EMBL" id="GAT61340.1"/>
    </source>
</evidence>
<accession>A0ABQ0MDB7</accession>
<evidence type="ECO:0000313" key="4">
    <source>
        <dbReference type="Proteomes" id="UP000815677"/>
    </source>
</evidence>
<keyword evidence="4" id="KW-1185">Reference proteome</keyword>
<feature type="compositionally biased region" description="Polar residues" evidence="1">
    <location>
        <begin position="225"/>
        <end position="236"/>
    </location>
</feature>
<feature type="compositionally biased region" description="Basic and acidic residues" evidence="1">
    <location>
        <begin position="89"/>
        <end position="99"/>
    </location>
</feature>
<feature type="region of interest" description="Disordered" evidence="1">
    <location>
        <begin position="59"/>
        <end position="112"/>
    </location>
</feature>
<evidence type="ECO:0000256" key="2">
    <source>
        <dbReference type="SAM" id="Phobius"/>
    </source>
</evidence>
<feature type="transmembrane region" description="Helical" evidence="2">
    <location>
        <begin position="169"/>
        <end position="187"/>
    </location>
</feature>
<evidence type="ECO:0000256" key="1">
    <source>
        <dbReference type="SAM" id="MobiDB-lite"/>
    </source>
</evidence>
<proteinExistence type="predicted"/>
<protein>
    <submittedName>
        <fullName evidence="3">Uncharacterized protein</fullName>
    </submittedName>
</protein>
<gene>
    <name evidence="3" type="ORF">MCHLO_17369</name>
</gene>
<keyword evidence="2" id="KW-0472">Membrane</keyword>
<keyword evidence="2" id="KW-0812">Transmembrane</keyword>
<organism evidence="3 4">
    <name type="scientific">Mycena chlorophos</name>
    <name type="common">Agaric fungus</name>
    <name type="synonym">Agaricus chlorophos</name>
    <dbReference type="NCBI Taxonomy" id="658473"/>
    <lineage>
        <taxon>Eukaryota</taxon>
        <taxon>Fungi</taxon>
        <taxon>Dikarya</taxon>
        <taxon>Basidiomycota</taxon>
        <taxon>Agaricomycotina</taxon>
        <taxon>Agaricomycetes</taxon>
        <taxon>Agaricomycetidae</taxon>
        <taxon>Agaricales</taxon>
        <taxon>Marasmiineae</taxon>
        <taxon>Mycenaceae</taxon>
        <taxon>Mycena</taxon>
    </lineage>
</organism>
<reference evidence="3" key="1">
    <citation type="submission" date="2014-09" db="EMBL/GenBank/DDBJ databases">
        <title>Genome sequence of the luminous mushroom Mycena chlorophos for searching fungal bioluminescence genes.</title>
        <authorList>
            <person name="Tanaka Y."/>
            <person name="Kasuga D."/>
            <person name="Oba Y."/>
            <person name="Hase S."/>
            <person name="Sato K."/>
            <person name="Oba Y."/>
            <person name="Sakakibara Y."/>
        </authorList>
    </citation>
    <scope>NUCLEOTIDE SEQUENCE</scope>
</reference>